<dbReference type="Pfam" id="PF08240">
    <property type="entry name" value="ADH_N"/>
    <property type="match status" value="1"/>
</dbReference>
<gene>
    <name evidence="2" type="ORF">BDV25DRAFT_143651</name>
</gene>
<dbReference type="OrthoDB" id="9930022at2759"/>
<dbReference type="InterPro" id="IPR011032">
    <property type="entry name" value="GroES-like_sf"/>
</dbReference>
<dbReference type="SUPFAM" id="SSF50129">
    <property type="entry name" value="GroES-like"/>
    <property type="match status" value="1"/>
</dbReference>
<keyword evidence="3" id="KW-1185">Reference proteome</keyword>
<accession>A0A5N6TK64</accession>
<proteinExistence type="predicted"/>
<dbReference type="InterPro" id="IPR020843">
    <property type="entry name" value="ER"/>
</dbReference>
<dbReference type="InterPro" id="IPR013149">
    <property type="entry name" value="ADH-like_C"/>
</dbReference>
<dbReference type="SUPFAM" id="SSF51735">
    <property type="entry name" value="NAD(P)-binding Rossmann-fold domains"/>
    <property type="match status" value="1"/>
</dbReference>
<dbReference type="Gene3D" id="3.40.50.720">
    <property type="entry name" value="NAD(P)-binding Rossmann-like Domain"/>
    <property type="match status" value="1"/>
</dbReference>
<protein>
    <recommendedName>
        <fullName evidence="1">Enoyl reductase (ER) domain-containing protein</fullName>
    </recommendedName>
</protein>
<dbReference type="GO" id="GO:0016491">
    <property type="term" value="F:oxidoreductase activity"/>
    <property type="evidence" value="ECO:0007669"/>
    <property type="project" value="InterPro"/>
</dbReference>
<dbReference type="Gene3D" id="3.90.180.10">
    <property type="entry name" value="Medium-chain alcohol dehydrogenases, catalytic domain"/>
    <property type="match status" value="1"/>
</dbReference>
<dbReference type="CDD" id="cd08276">
    <property type="entry name" value="MDR7"/>
    <property type="match status" value="1"/>
</dbReference>
<dbReference type="EMBL" id="ML742259">
    <property type="protein sequence ID" value="KAE8146481.1"/>
    <property type="molecule type" value="Genomic_DNA"/>
</dbReference>
<dbReference type="PANTHER" id="PTHR45033">
    <property type="match status" value="1"/>
</dbReference>
<dbReference type="InterPro" id="IPR013154">
    <property type="entry name" value="ADH-like_N"/>
</dbReference>
<dbReference type="AlphaFoldDB" id="A0A5N6TK64"/>
<feature type="domain" description="Enoyl reductase (ER)" evidence="1">
    <location>
        <begin position="16"/>
        <end position="347"/>
    </location>
</feature>
<evidence type="ECO:0000313" key="3">
    <source>
        <dbReference type="Proteomes" id="UP000325780"/>
    </source>
</evidence>
<dbReference type="PANTHER" id="PTHR45033:SF2">
    <property type="entry name" value="ZINC-TYPE ALCOHOL DEHYDROGENASE-LIKE PROTEIN C1773.06C"/>
    <property type="match status" value="1"/>
</dbReference>
<evidence type="ECO:0000259" key="1">
    <source>
        <dbReference type="SMART" id="SM00829"/>
    </source>
</evidence>
<dbReference type="Pfam" id="PF00107">
    <property type="entry name" value="ADH_zinc_N"/>
    <property type="match status" value="1"/>
</dbReference>
<dbReference type="InterPro" id="IPR036291">
    <property type="entry name" value="NAD(P)-bd_dom_sf"/>
</dbReference>
<dbReference type="Proteomes" id="UP000325780">
    <property type="component" value="Unassembled WGS sequence"/>
</dbReference>
<organism evidence="2 3">
    <name type="scientific">Aspergillus avenaceus</name>
    <dbReference type="NCBI Taxonomy" id="36643"/>
    <lineage>
        <taxon>Eukaryota</taxon>
        <taxon>Fungi</taxon>
        <taxon>Dikarya</taxon>
        <taxon>Ascomycota</taxon>
        <taxon>Pezizomycotina</taxon>
        <taxon>Eurotiomycetes</taxon>
        <taxon>Eurotiomycetidae</taxon>
        <taxon>Eurotiales</taxon>
        <taxon>Aspergillaceae</taxon>
        <taxon>Aspergillus</taxon>
        <taxon>Aspergillus subgen. Circumdati</taxon>
    </lineage>
</organism>
<name>A0A5N6TK64_ASPAV</name>
<sequence length="350" mass="37708">MSMRQAKTWVLDGQTGPERLKFEDVTIPELGENDILVKMRATSLNFRDLNIVKGSYRNATKERLTPGSDGAGIVESVGPKVTAFTPGDKVVTYFVKGYSDTEPLTFAAIYKNGVGTSVDGSLREYGVFHESTLMHMPNQLSFLEASTLTCSGLTAWNALFGLAGLTPKPGDFVLVQGSGGVSIAALQFAVAAGASVIATTSSNEKAEKLKLLGASHVVNYKKIPDWGVAVKNLTPDQKGAHFVVDVGGVSTIGQSVKAIRPMGVLSITGVLGNNSDEQVPNIMDCLTYNCVARGVLVGTREQFRAMTHFIEDKAIKPVIDERVFHLEELKEAFEYIGSQLHFSKVCIEIS</sequence>
<dbReference type="InterPro" id="IPR052711">
    <property type="entry name" value="Zinc_ADH-like"/>
</dbReference>
<dbReference type="SMART" id="SM00829">
    <property type="entry name" value="PKS_ER"/>
    <property type="match status" value="1"/>
</dbReference>
<evidence type="ECO:0000313" key="2">
    <source>
        <dbReference type="EMBL" id="KAE8146481.1"/>
    </source>
</evidence>
<reference evidence="2 3" key="1">
    <citation type="submission" date="2019-04" db="EMBL/GenBank/DDBJ databases">
        <title>Friends and foes A comparative genomics study of 23 Aspergillus species from section Flavi.</title>
        <authorList>
            <consortium name="DOE Joint Genome Institute"/>
            <person name="Kjaerbolling I."/>
            <person name="Vesth T."/>
            <person name="Frisvad J.C."/>
            <person name="Nybo J.L."/>
            <person name="Theobald S."/>
            <person name="Kildgaard S."/>
            <person name="Isbrandt T."/>
            <person name="Kuo A."/>
            <person name="Sato A."/>
            <person name="Lyhne E.K."/>
            <person name="Kogle M.E."/>
            <person name="Wiebenga A."/>
            <person name="Kun R.S."/>
            <person name="Lubbers R.J."/>
            <person name="Makela M.R."/>
            <person name="Barry K."/>
            <person name="Chovatia M."/>
            <person name="Clum A."/>
            <person name="Daum C."/>
            <person name="Haridas S."/>
            <person name="He G."/>
            <person name="LaButti K."/>
            <person name="Lipzen A."/>
            <person name="Mondo S."/>
            <person name="Riley R."/>
            <person name="Salamov A."/>
            <person name="Simmons B.A."/>
            <person name="Magnuson J.K."/>
            <person name="Henrissat B."/>
            <person name="Mortensen U.H."/>
            <person name="Larsen T.O."/>
            <person name="Devries R.P."/>
            <person name="Grigoriev I.V."/>
            <person name="Machida M."/>
            <person name="Baker S.E."/>
            <person name="Andersen M.R."/>
        </authorList>
    </citation>
    <scope>NUCLEOTIDE SEQUENCE [LARGE SCALE GENOMIC DNA]</scope>
    <source>
        <strain evidence="2 3">IBT 18842</strain>
    </source>
</reference>